<evidence type="ECO:0000256" key="6">
    <source>
        <dbReference type="ARBA" id="ARBA00038076"/>
    </source>
</evidence>
<keyword evidence="4 7" id="KW-1133">Transmembrane helix</keyword>
<dbReference type="GO" id="GO:0005886">
    <property type="term" value="C:plasma membrane"/>
    <property type="evidence" value="ECO:0007669"/>
    <property type="project" value="UniProtKB-SubCell"/>
</dbReference>
<protein>
    <submittedName>
        <fullName evidence="10">Putative permease</fullName>
    </submittedName>
</protein>
<evidence type="ECO:0000313" key="10">
    <source>
        <dbReference type="EMBL" id="MBB5060659.1"/>
    </source>
</evidence>
<feature type="transmembrane region" description="Helical" evidence="7">
    <location>
        <begin position="776"/>
        <end position="801"/>
    </location>
</feature>
<feature type="transmembrane region" description="Helical" evidence="7">
    <location>
        <begin position="821"/>
        <end position="846"/>
    </location>
</feature>
<dbReference type="Pfam" id="PF12704">
    <property type="entry name" value="MacB_PCD"/>
    <property type="match status" value="2"/>
</dbReference>
<keyword evidence="5 7" id="KW-0472">Membrane</keyword>
<comment type="caution">
    <text evidence="10">The sequence shown here is derived from an EMBL/GenBank/DDBJ whole genome shotgun (WGS) entry which is preliminary data.</text>
</comment>
<evidence type="ECO:0000313" key="11">
    <source>
        <dbReference type="Proteomes" id="UP000540989"/>
    </source>
</evidence>
<feature type="transmembrane region" description="Helical" evidence="7">
    <location>
        <begin position="414"/>
        <end position="436"/>
    </location>
</feature>
<keyword evidence="2" id="KW-1003">Cell membrane</keyword>
<dbReference type="RefSeq" id="WP_348641440.1">
    <property type="nucleotide sequence ID" value="NZ_JACHIP010000017.1"/>
</dbReference>
<evidence type="ECO:0000256" key="1">
    <source>
        <dbReference type="ARBA" id="ARBA00004651"/>
    </source>
</evidence>
<dbReference type="NCBIfam" id="NF038403">
    <property type="entry name" value="perm_prefix_1"/>
    <property type="match status" value="1"/>
</dbReference>
<feature type="transmembrane region" description="Helical" evidence="7">
    <location>
        <begin position="104"/>
        <end position="127"/>
    </location>
</feature>
<feature type="domain" description="MacB-like periplasmic core" evidence="9">
    <location>
        <begin position="106"/>
        <end position="324"/>
    </location>
</feature>
<feature type="domain" description="ABC3 transporter permease C-terminal" evidence="8">
    <location>
        <begin position="780"/>
        <end position="892"/>
    </location>
</feature>
<dbReference type="InterPro" id="IPR025857">
    <property type="entry name" value="MacB_PCD"/>
</dbReference>
<comment type="similarity">
    <text evidence="6">Belongs to the ABC-4 integral membrane protein family.</text>
</comment>
<evidence type="ECO:0000256" key="5">
    <source>
        <dbReference type="ARBA" id="ARBA00023136"/>
    </source>
</evidence>
<dbReference type="EMBL" id="JACHIP010000017">
    <property type="protein sequence ID" value="MBB5060659.1"/>
    <property type="molecule type" value="Genomic_DNA"/>
</dbReference>
<feature type="domain" description="MacB-like periplasmic core" evidence="9">
    <location>
        <begin position="508"/>
        <end position="695"/>
    </location>
</feature>
<dbReference type="Pfam" id="PF02687">
    <property type="entry name" value="FtsX"/>
    <property type="match status" value="2"/>
</dbReference>
<feature type="transmembrane region" description="Helical" evidence="7">
    <location>
        <begin position="866"/>
        <end position="889"/>
    </location>
</feature>
<dbReference type="AlphaFoldDB" id="A0A7W7ZJE9"/>
<dbReference type="InterPro" id="IPR017800">
    <property type="entry name" value="ADOP"/>
</dbReference>
<evidence type="ECO:0000256" key="3">
    <source>
        <dbReference type="ARBA" id="ARBA00022692"/>
    </source>
</evidence>
<feature type="transmembrane region" description="Helical" evidence="7">
    <location>
        <begin position="498"/>
        <end position="525"/>
    </location>
</feature>
<organism evidence="10 11">
    <name type="scientific">Granulicella aggregans</name>
    <dbReference type="NCBI Taxonomy" id="474949"/>
    <lineage>
        <taxon>Bacteria</taxon>
        <taxon>Pseudomonadati</taxon>
        <taxon>Acidobacteriota</taxon>
        <taxon>Terriglobia</taxon>
        <taxon>Terriglobales</taxon>
        <taxon>Acidobacteriaceae</taxon>
        <taxon>Granulicella</taxon>
    </lineage>
</organism>
<dbReference type="NCBIfam" id="TIGR03434">
    <property type="entry name" value="ADOP"/>
    <property type="match status" value="1"/>
</dbReference>
<evidence type="ECO:0000259" key="9">
    <source>
        <dbReference type="Pfam" id="PF12704"/>
    </source>
</evidence>
<evidence type="ECO:0000256" key="2">
    <source>
        <dbReference type="ARBA" id="ARBA00022475"/>
    </source>
</evidence>
<dbReference type="InterPro" id="IPR047928">
    <property type="entry name" value="Perm_prefix_1"/>
</dbReference>
<keyword evidence="3 7" id="KW-0812">Transmembrane</keyword>
<dbReference type="InterPro" id="IPR003838">
    <property type="entry name" value="ABC3_permease_C"/>
</dbReference>
<sequence length="900" mass="98483">SMNNSNSNRPDVQIERHLWDAPVHAYFLQQSHLDAELAFHLEEQARANLAAGMNAGEARRQARIAFGGVELAREQAYATRPGYRLEMLAQDVHYALRGFRRSPVFTVTVILTLMLGIGATSAVFSVVDRILFRSLPYADAGRLVSLGIVHSLETQEFVMGNFYYDWRTNQKPFDTVTSESTGPSECDLTDQRPAQLSCESVEGNLLPTLGVSPVLGRNFMPEESRAGGPNVAIISYGLWLNRFVLDQGILNKTISIDGKPVQVVGVLPKNFEMPRLEVADVLYPFQVDEVADRTENGGYGSPRRIFARLKPGVTVEQAQQEMEPLFETSLKQIPADSRAEMHLMVRSLRDKQMQDVRVTAWVLFGTVLAVMLIACANVASLLMARAAARRRELAVRSVLGASRGRLVVQALTEAMLLALSGAAAGCLLAAGLLRLFVAIAPANVPYLSQVHLDLRIVGFAVLLSLLCGLLFGLVPAFEKPSAEMLAGRSGRNAPRATLRQWLVVAQIAASMVLLTGAMLLVRSFWKLEHEQLGIRADHTLTVSVTLGSYNYGTPQKRMIFFQELEQRLRFGPGVSDLALSDSVPPEDFHPGEQRIEDIVVEGRPRLHEDSGEIVKFRRVSPAYFRTLNIPILRGKGFTDAERSSKEQFAILSNKLAERLFPGQEPLGQRMQMANGDANPASYTVVGVAADVKNGGLSGEQLPEYYRLRRDQAEDWECCGHWGQTAVIILRSSLPAEAVSPWIRMQTAAIDPALSADIATMRQRVSKLADGPRFQTLLVGFFAATGLVLAVIGLYGVISFLVAQRTQEIGVRMALGATRSRILWLVCGQSLRLILWGAGVGLVAALAVSRVLGSLLYEVGSHDPLSFVAVTLVLITVALTATLIPAGSAARVDPMVALRRD</sequence>
<evidence type="ECO:0000256" key="4">
    <source>
        <dbReference type="ARBA" id="ARBA00022989"/>
    </source>
</evidence>
<dbReference type="PANTHER" id="PTHR30572">
    <property type="entry name" value="MEMBRANE COMPONENT OF TRANSPORTER-RELATED"/>
    <property type="match status" value="1"/>
</dbReference>
<comment type="subcellular location">
    <subcellularLocation>
        <location evidence="1">Cell membrane</location>
        <topology evidence="1">Multi-pass membrane protein</topology>
    </subcellularLocation>
</comment>
<feature type="non-terminal residue" evidence="10">
    <location>
        <position position="1"/>
    </location>
</feature>
<dbReference type="InterPro" id="IPR050250">
    <property type="entry name" value="Macrolide_Exporter_MacB"/>
</dbReference>
<reference evidence="10 11" key="1">
    <citation type="submission" date="2020-08" db="EMBL/GenBank/DDBJ databases">
        <title>Genomic Encyclopedia of Type Strains, Phase IV (KMG-V): Genome sequencing to study the core and pangenomes of soil and plant-associated prokaryotes.</title>
        <authorList>
            <person name="Whitman W."/>
        </authorList>
    </citation>
    <scope>NUCLEOTIDE SEQUENCE [LARGE SCALE GENOMIC DNA]</scope>
    <source>
        <strain evidence="10 11">M8UP14</strain>
    </source>
</reference>
<feature type="transmembrane region" description="Helical" evidence="7">
    <location>
        <begin position="358"/>
        <end position="382"/>
    </location>
</feature>
<keyword evidence="11" id="KW-1185">Reference proteome</keyword>
<dbReference type="GO" id="GO:0022857">
    <property type="term" value="F:transmembrane transporter activity"/>
    <property type="evidence" value="ECO:0007669"/>
    <property type="project" value="TreeGrafter"/>
</dbReference>
<dbReference type="Proteomes" id="UP000540989">
    <property type="component" value="Unassembled WGS sequence"/>
</dbReference>
<evidence type="ECO:0000256" key="7">
    <source>
        <dbReference type="SAM" id="Phobius"/>
    </source>
</evidence>
<feature type="transmembrane region" description="Helical" evidence="7">
    <location>
        <begin position="456"/>
        <end position="477"/>
    </location>
</feature>
<name>A0A7W7ZJE9_9BACT</name>
<gene>
    <name evidence="10" type="ORF">HDF16_005395</name>
</gene>
<feature type="domain" description="ABC3 transporter permease C-terminal" evidence="8">
    <location>
        <begin position="367"/>
        <end position="476"/>
    </location>
</feature>
<evidence type="ECO:0000259" key="8">
    <source>
        <dbReference type="Pfam" id="PF02687"/>
    </source>
</evidence>
<proteinExistence type="inferred from homology"/>
<dbReference type="PANTHER" id="PTHR30572:SF4">
    <property type="entry name" value="ABC TRANSPORTER PERMEASE YTRF"/>
    <property type="match status" value="1"/>
</dbReference>
<accession>A0A7W7ZJE9</accession>